<dbReference type="Proteomes" id="UP001187682">
    <property type="component" value="Unassembled WGS sequence"/>
</dbReference>
<gene>
    <name evidence="21" type="ORF">DNG_06165</name>
</gene>
<feature type="domain" description="Dicer dsRNA-binding fold" evidence="20">
    <location>
        <begin position="633"/>
        <end position="730"/>
    </location>
</feature>
<evidence type="ECO:0000256" key="2">
    <source>
        <dbReference type="ARBA" id="ARBA00001946"/>
    </source>
</evidence>
<keyword evidence="22" id="KW-1185">Reference proteome</keyword>
<dbReference type="EMBL" id="ONZQ02000008">
    <property type="protein sequence ID" value="SPO03482.1"/>
    <property type="molecule type" value="Genomic_DNA"/>
</dbReference>
<dbReference type="GO" id="GO:0004386">
    <property type="term" value="F:helicase activity"/>
    <property type="evidence" value="ECO:0007669"/>
    <property type="project" value="UniProtKB-KW"/>
</dbReference>
<dbReference type="PROSITE" id="PS50137">
    <property type="entry name" value="DS_RBD"/>
    <property type="match status" value="1"/>
</dbReference>
<dbReference type="GO" id="GO:0051607">
    <property type="term" value="P:defense response to virus"/>
    <property type="evidence" value="ECO:0007669"/>
    <property type="project" value="UniProtKB-KW"/>
</dbReference>
<evidence type="ECO:0000256" key="12">
    <source>
        <dbReference type="ARBA" id="ARBA00023118"/>
    </source>
</evidence>
<feature type="domain" description="Helicase ATP-binding" evidence="18">
    <location>
        <begin position="98"/>
        <end position="276"/>
    </location>
</feature>
<keyword evidence="11 14" id="KW-0694">RNA-binding</keyword>
<evidence type="ECO:0000256" key="11">
    <source>
        <dbReference type="ARBA" id="ARBA00022884"/>
    </source>
</evidence>
<dbReference type="PROSITE" id="PS00517">
    <property type="entry name" value="RNASE_3_1"/>
    <property type="match status" value="1"/>
</dbReference>
<feature type="compositionally biased region" description="Basic and acidic residues" evidence="15">
    <location>
        <begin position="32"/>
        <end position="41"/>
    </location>
</feature>
<dbReference type="PANTHER" id="PTHR14950">
    <property type="entry name" value="DICER-RELATED"/>
    <property type="match status" value="1"/>
</dbReference>
<dbReference type="SUPFAM" id="SSF69065">
    <property type="entry name" value="RNase III domain-like"/>
    <property type="match status" value="2"/>
</dbReference>
<accession>A0AAE8SWZ4</accession>
<comment type="caution">
    <text evidence="21">The sequence shown here is derived from an EMBL/GenBank/DDBJ whole genome shotgun (WGS) entry which is preliminary data.</text>
</comment>
<dbReference type="PROSITE" id="PS50142">
    <property type="entry name" value="RNASE_3_2"/>
    <property type="match status" value="2"/>
</dbReference>
<keyword evidence="4" id="KW-0479">Metal-binding</keyword>
<dbReference type="CDD" id="cd18034">
    <property type="entry name" value="DEXHc_dicer"/>
    <property type="match status" value="1"/>
</dbReference>
<name>A0AAE8SWZ4_9PEZI</name>
<evidence type="ECO:0000259" key="17">
    <source>
        <dbReference type="PROSITE" id="PS50142"/>
    </source>
</evidence>
<dbReference type="GO" id="GO:0004525">
    <property type="term" value="F:ribonuclease III activity"/>
    <property type="evidence" value="ECO:0007669"/>
    <property type="project" value="InterPro"/>
</dbReference>
<dbReference type="InterPro" id="IPR014001">
    <property type="entry name" value="Helicase_ATP-bd"/>
</dbReference>
<dbReference type="Gene3D" id="3.30.160.380">
    <property type="entry name" value="Dicer dimerisation domain"/>
    <property type="match status" value="1"/>
</dbReference>
<proteinExistence type="inferred from homology"/>
<evidence type="ECO:0000256" key="4">
    <source>
        <dbReference type="ARBA" id="ARBA00022723"/>
    </source>
</evidence>
<evidence type="ECO:0000256" key="8">
    <source>
        <dbReference type="ARBA" id="ARBA00022806"/>
    </source>
</evidence>
<reference evidence="21" key="1">
    <citation type="submission" date="2018-03" db="EMBL/GenBank/DDBJ databases">
        <authorList>
            <person name="Guldener U."/>
        </authorList>
    </citation>
    <scope>NUCLEOTIDE SEQUENCE</scope>
</reference>
<evidence type="ECO:0000256" key="1">
    <source>
        <dbReference type="ARBA" id="ARBA00001936"/>
    </source>
</evidence>
<dbReference type="InterPro" id="IPR011545">
    <property type="entry name" value="DEAD/DEAH_box_helicase_dom"/>
</dbReference>
<dbReference type="PROSITE" id="PS51192">
    <property type="entry name" value="HELICASE_ATP_BIND_1"/>
    <property type="match status" value="1"/>
</dbReference>
<feature type="domain" description="Helicase C-terminal" evidence="19">
    <location>
        <begin position="444"/>
        <end position="617"/>
    </location>
</feature>
<evidence type="ECO:0000259" key="20">
    <source>
        <dbReference type="PROSITE" id="PS51327"/>
    </source>
</evidence>
<dbReference type="SMART" id="SM00535">
    <property type="entry name" value="RIBOc"/>
    <property type="match status" value="2"/>
</dbReference>
<feature type="region of interest" description="Disordered" evidence="15">
    <location>
        <begin position="63"/>
        <end position="82"/>
    </location>
</feature>
<dbReference type="Pfam" id="PF00271">
    <property type="entry name" value="Helicase_C"/>
    <property type="match status" value="1"/>
</dbReference>
<evidence type="ECO:0000256" key="15">
    <source>
        <dbReference type="SAM" id="MobiDB-lite"/>
    </source>
</evidence>
<evidence type="ECO:0000259" key="16">
    <source>
        <dbReference type="PROSITE" id="PS50137"/>
    </source>
</evidence>
<feature type="domain" description="RNase III" evidence="17">
    <location>
        <begin position="1166"/>
        <end position="1344"/>
    </location>
</feature>
<keyword evidence="6" id="KW-0547">Nucleotide-binding</keyword>
<evidence type="ECO:0000256" key="13">
    <source>
        <dbReference type="ARBA" id="ARBA00023211"/>
    </source>
</evidence>
<dbReference type="SUPFAM" id="SSF54768">
    <property type="entry name" value="dsRNA-binding domain-like"/>
    <property type="match status" value="1"/>
</dbReference>
<evidence type="ECO:0000256" key="10">
    <source>
        <dbReference type="ARBA" id="ARBA00022842"/>
    </source>
</evidence>
<dbReference type="Pfam" id="PF00270">
    <property type="entry name" value="DEAD"/>
    <property type="match status" value="1"/>
</dbReference>
<feature type="domain" description="RNase III" evidence="17">
    <location>
        <begin position="991"/>
        <end position="1125"/>
    </location>
</feature>
<evidence type="ECO:0000259" key="18">
    <source>
        <dbReference type="PROSITE" id="PS51192"/>
    </source>
</evidence>
<keyword evidence="10" id="KW-0460">Magnesium</keyword>
<dbReference type="GO" id="GO:0003723">
    <property type="term" value="F:RNA binding"/>
    <property type="evidence" value="ECO:0007669"/>
    <property type="project" value="UniProtKB-UniRule"/>
</dbReference>
<keyword evidence="12" id="KW-0051">Antiviral defense</keyword>
<keyword evidence="13" id="KW-0464">Manganese</keyword>
<dbReference type="GO" id="GO:0030422">
    <property type="term" value="P:siRNA processing"/>
    <property type="evidence" value="ECO:0007669"/>
    <property type="project" value="TreeGrafter"/>
</dbReference>
<evidence type="ECO:0000256" key="7">
    <source>
        <dbReference type="ARBA" id="ARBA00022801"/>
    </source>
</evidence>
<dbReference type="Gene3D" id="1.10.1520.10">
    <property type="entry name" value="Ribonuclease III domain"/>
    <property type="match status" value="2"/>
</dbReference>
<dbReference type="SMART" id="SM00490">
    <property type="entry name" value="HELICc"/>
    <property type="match status" value="1"/>
</dbReference>
<dbReference type="InterPro" id="IPR001650">
    <property type="entry name" value="Helicase_C-like"/>
</dbReference>
<comment type="cofactor">
    <cofactor evidence="2">
        <name>Mg(2+)</name>
        <dbReference type="ChEBI" id="CHEBI:18420"/>
    </cofactor>
</comment>
<dbReference type="GO" id="GO:0005737">
    <property type="term" value="C:cytoplasm"/>
    <property type="evidence" value="ECO:0007669"/>
    <property type="project" value="TreeGrafter"/>
</dbReference>
<feature type="domain" description="DRBM" evidence="16">
    <location>
        <begin position="1374"/>
        <end position="1441"/>
    </location>
</feature>
<sequence>MAHDDLGITSSADPAQKGADEANSDDSTSRPSSEEPELRPPEEDEVLSMAARAAVLEDEVLRQTGPTGKTGQGVQEEQEQESLVTPMITMARAYQLEMCELSMKRNIIAVMDTGSGKTHVSILRMEKELERMSSEKLIWFLAPTVALCEQQFKVISRQIPSVQVKLLSGDDNVDSWSSEAIWTEFLLNVKIVVSTYQILYDALSHAFIRLSRLALIVFDEAHNCVRKHPGRKIMTGLYQEYKQRGHPVPHILGLTASPSMSSTPEDMVALEATLDAICKSPTVHREELLARVKRPTVQFVTYTQADAPGPYPHAFTTLLAAHRGLDIREDPYILHLLSKKTDRSNRELREAVMKKDTFIQDQMWQLVRISRMLFAEIGPWATDYFISGVIDRFTSAMTPNTSGISNWKSKEKEYLAGKLRDVVYRRPGPDELETTVLSDKVMVLLHQLASQAKDTVGIVFAEERIKIPILAHLISTHPLTKDKYNVGSAVGGSSYASRRSDLSELWGQGRDLDGDLEKFRSGKLNLLVATSVLEEGIDVPVCNLVLCFDKPSNPKSFIQRRGRARKKDSKLIILIEASAGLPKDWENLEAKLRKQYEDDEREWARLSRLESEEHSKEFILRGEGGAIIDMDSAKQHLDHFCRVLSPREFVDSRPDYIIRKVGDGDIPSVSAEVILPIFIPPHVRTSKSAEVWKSEKNATKDAAFQAYLALYKEGLLSENLLPFKEDSYRGNIETRLSTIKVSNLMSPWGTVADSWGKQDLSRHPMTLKDERGMVIGEYDMTVPAFVPPPSRIMIYPDSQGPWVVDIGPPVRSTGIEADHTRTLLSMVFGHRQGHFNEQKQHMVSFAARDDVLAWEQIGGADLSQTSEEERRMFLIRDSSSHPFVYDGILPQKPQLDQVRRPFYEFDQAPSNVPYVNLTKWSRRTDLLHPLPGTEQEVSTKPYQYVLEASSAKVDKIPMRHAHFGKLIPCIMHELEVQLLAATVSDTLLREVQISDIELIRAAISPRSSCEPLNYERIELLGDSVLKAVAAVNVSALYPKHPEGYLSFHRDMRVSNAYLSRACVERGLDKFILDKPFTGRKWHPLFVDEVIARAGKEETTGKRSMATKTLADVVEALIGAAYDNGGVLKAVACISTLLPDYEWVSFGKGREVLYDTASLDIPLPPTLAPVEDLVGYSFRKKVLLIEAMTHASYVGTPFGSLERLEFLGDAILDYIIVTKLFEYSPALPHWDIHRLKTAMVNGDFQAFLVMETCARQEATEVTKDLRIERSEFEQPLWAFMMHSSPVIGIEQGIGRQRHAALRGDILAAFESSPNYPWALLSRLRARKFYSDLFESLIGAIWTDSGSIEACEALLERFGLLGFLRRILRDGVHVTHPKEELGQLAGDRKVRYDIDMWLDDDGEKVFTCQVFVGEELKADVKDGVDKEEVKTKAAEVAVRAMKGEPSNGDAMDLT</sequence>
<dbReference type="InterPro" id="IPR014720">
    <property type="entry name" value="dsRBD_dom"/>
</dbReference>
<feature type="region of interest" description="Disordered" evidence="15">
    <location>
        <begin position="1"/>
        <end position="50"/>
    </location>
</feature>
<dbReference type="GO" id="GO:0046872">
    <property type="term" value="F:metal ion binding"/>
    <property type="evidence" value="ECO:0007669"/>
    <property type="project" value="UniProtKB-KW"/>
</dbReference>
<dbReference type="Pfam" id="PF03368">
    <property type="entry name" value="Dicer_dimer"/>
    <property type="match status" value="1"/>
</dbReference>
<evidence type="ECO:0000256" key="14">
    <source>
        <dbReference type="PROSITE-ProRule" id="PRU00657"/>
    </source>
</evidence>
<dbReference type="GO" id="GO:0005634">
    <property type="term" value="C:nucleus"/>
    <property type="evidence" value="ECO:0007669"/>
    <property type="project" value="TreeGrafter"/>
</dbReference>
<keyword evidence="5" id="KW-0677">Repeat</keyword>
<dbReference type="GO" id="GO:0050688">
    <property type="term" value="P:regulation of defense response to virus"/>
    <property type="evidence" value="ECO:0007669"/>
    <property type="project" value="UniProtKB-KW"/>
</dbReference>
<dbReference type="SMART" id="SM00487">
    <property type="entry name" value="DEXDc"/>
    <property type="match status" value="1"/>
</dbReference>
<evidence type="ECO:0000256" key="5">
    <source>
        <dbReference type="ARBA" id="ARBA00022737"/>
    </source>
</evidence>
<comment type="cofactor">
    <cofactor evidence="1">
        <name>Mn(2+)</name>
        <dbReference type="ChEBI" id="CHEBI:29035"/>
    </cofactor>
</comment>
<protein>
    <submittedName>
        <fullName evidence="21">Related to Dcl-2 dicer RNA helicase/RNAseIII CAF</fullName>
    </submittedName>
</protein>
<dbReference type="InterPro" id="IPR036389">
    <property type="entry name" value="RNase_III_sf"/>
</dbReference>
<evidence type="ECO:0000313" key="21">
    <source>
        <dbReference type="EMBL" id="SPO03482.1"/>
    </source>
</evidence>
<dbReference type="Pfam" id="PF00636">
    <property type="entry name" value="Ribonuclease_3"/>
    <property type="match status" value="2"/>
</dbReference>
<dbReference type="PANTHER" id="PTHR14950:SF37">
    <property type="entry name" value="ENDORIBONUCLEASE DICER"/>
    <property type="match status" value="1"/>
</dbReference>
<dbReference type="InterPro" id="IPR000999">
    <property type="entry name" value="RNase_III_dom"/>
</dbReference>
<keyword evidence="3" id="KW-0930">Antiviral protein</keyword>
<dbReference type="PROSITE" id="PS51327">
    <property type="entry name" value="DICER_DSRBF"/>
    <property type="match status" value="1"/>
</dbReference>
<dbReference type="SUPFAM" id="SSF52540">
    <property type="entry name" value="P-loop containing nucleoside triphosphate hydrolases"/>
    <property type="match status" value="1"/>
</dbReference>
<dbReference type="InterPro" id="IPR005034">
    <property type="entry name" value="Dicer_dimerisation"/>
</dbReference>
<evidence type="ECO:0000313" key="22">
    <source>
        <dbReference type="Proteomes" id="UP001187682"/>
    </source>
</evidence>
<dbReference type="PROSITE" id="PS51194">
    <property type="entry name" value="HELICASE_CTER"/>
    <property type="match status" value="1"/>
</dbReference>
<evidence type="ECO:0000256" key="6">
    <source>
        <dbReference type="ARBA" id="ARBA00022741"/>
    </source>
</evidence>
<keyword evidence="7" id="KW-0378">Hydrolase</keyword>
<dbReference type="InterPro" id="IPR038248">
    <property type="entry name" value="Dicer_dimer_sf"/>
</dbReference>
<dbReference type="CDD" id="cd00593">
    <property type="entry name" value="RIBOc"/>
    <property type="match status" value="2"/>
</dbReference>
<evidence type="ECO:0000259" key="19">
    <source>
        <dbReference type="PROSITE" id="PS51194"/>
    </source>
</evidence>
<dbReference type="Gene3D" id="3.40.50.300">
    <property type="entry name" value="P-loop containing nucleotide triphosphate hydrolases"/>
    <property type="match status" value="2"/>
</dbReference>
<dbReference type="InterPro" id="IPR027417">
    <property type="entry name" value="P-loop_NTPase"/>
</dbReference>
<keyword evidence="9" id="KW-0067">ATP-binding</keyword>
<comment type="similarity">
    <text evidence="14">Belongs to the helicase family. Dicer subfamily.</text>
</comment>
<organism evidence="21 22">
    <name type="scientific">Cephalotrichum gorgonifer</name>
    <dbReference type="NCBI Taxonomy" id="2041049"/>
    <lineage>
        <taxon>Eukaryota</taxon>
        <taxon>Fungi</taxon>
        <taxon>Dikarya</taxon>
        <taxon>Ascomycota</taxon>
        <taxon>Pezizomycotina</taxon>
        <taxon>Sordariomycetes</taxon>
        <taxon>Hypocreomycetidae</taxon>
        <taxon>Microascales</taxon>
        <taxon>Microascaceae</taxon>
        <taxon>Cephalotrichum</taxon>
    </lineage>
</organism>
<dbReference type="GO" id="GO:0005524">
    <property type="term" value="F:ATP binding"/>
    <property type="evidence" value="ECO:0007669"/>
    <property type="project" value="UniProtKB-KW"/>
</dbReference>
<evidence type="ECO:0000256" key="3">
    <source>
        <dbReference type="ARBA" id="ARBA00022721"/>
    </source>
</evidence>
<keyword evidence="8 21" id="KW-0347">Helicase</keyword>
<evidence type="ECO:0000256" key="9">
    <source>
        <dbReference type="ARBA" id="ARBA00022840"/>
    </source>
</evidence>